<keyword evidence="3" id="KW-0175">Coiled coil</keyword>
<feature type="compositionally biased region" description="Polar residues" evidence="4">
    <location>
        <begin position="294"/>
        <end position="303"/>
    </location>
</feature>
<dbReference type="PANTHER" id="PTHR15157:SF5">
    <property type="entry name" value="UV RADIATION RESISTANCE-ASSOCIATED GENE PROTEIN"/>
    <property type="match status" value="1"/>
</dbReference>
<dbReference type="Proteomes" id="UP000567179">
    <property type="component" value="Unassembled WGS sequence"/>
</dbReference>
<feature type="compositionally biased region" description="Polar residues" evidence="4">
    <location>
        <begin position="104"/>
        <end position="114"/>
    </location>
</feature>
<evidence type="ECO:0000256" key="4">
    <source>
        <dbReference type="SAM" id="MobiDB-lite"/>
    </source>
</evidence>
<evidence type="ECO:0000313" key="5">
    <source>
        <dbReference type="EMBL" id="KAF5312663.1"/>
    </source>
</evidence>
<feature type="compositionally biased region" description="Low complexity" evidence="4">
    <location>
        <begin position="304"/>
        <end position="313"/>
    </location>
</feature>
<evidence type="ECO:0000256" key="1">
    <source>
        <dbReference type="ARBA" id="ARBA00009574"/>
    </source>
</evidence>
<evidence type="ECO:0000256" key="2">
    <source>
        <dbReference type="ARBA" id="ARBA00013807"/>
    </source>
</evidence>
<feature type="region of interest" description="Disordered" evidence="4">
    <location>
        <begin position="443"/>
        <end position="509"/>
    </location>
</feature>
<dbReference type="EMBL" id="JAACJJ010000056">
    <property type="protein sequence ID" value="KAF5312663.1"/>
    <property type="molecule type" value="Genomic_DNA"/>
</dbReference>
<dbReference type="OrthoDB" id="72772at2759"/>
<feature type="region of interest" description="Disordered" evidence="4">
    <location>
        <begin position="211"/>
        <end position="320"/>
    </location>
</feature>
<evidence type="ECO:0000256" key="3">
    <source>
        <dbReference type="ARBA" id="ARBA00023054"/>
    </source>
</evidence>
<feature type="compositionally biased region" description="Low complexity" evidence="4">
    <location>
        <begin position="122"/>
        <end position="136"/>
    </location>
</feature>
<feature type="compositionally biased region" description="Polar residues" evidence="4">
    <location>
        <begin position="466"/>
        <end position="476"/>
    </location>
</feature>
<sequence length="956" mass="103955">MLPSAPGSLGPHQLQAEFATPRRIRHITSIQLRNVTPFPARDAFTSALKQPSEQHPFGATGTVDDVGTLLSRRRTRKLSAASIATRRSLKWDEDTAEKPGAASFSETPIPTSGSVHFAPNVSGRQSLSSSRSGQSTRGRRARTSSIASSGSNHLAQLFQPDTPSTILHSLIPDNSQAALEKVIRSRLIETFIAISLPFHDRGIAATVPEDSSLRSAPLQKVAATQAAPRPQRTGSLSLKASRDIAASSSPHRRNPSTPSSAPPTNTSFRNANNVRADTKPKGAPNSRLNGAAHSMSTSYNNGMSESDISDSSSPHPTSNFGSPIYFSPIHQPSTNPSFPIDVKASKGFPAWVDTSGHKLKVEAWGKLPSSERTSLLTTLNDKPSALNTNPLDENDYEWKLLDCWELDLNELISLSADIDTRSSQLPTNAILLTLDPPGKSLYFVPPSGPLDRSPSPSGYASDPELPSTSKTTQPKTLSWDDLETQSPKPIDGLPISRRRRHASTPKSATVGDMATTATWQKLFELVSLQTCLLDNRVVLNEVIGKIDGLLEQDKAIPLQRDISEREACVRSLHANRGIVIDQIAERRLEIAERSRRLKERRELLLHAQEEMDFNPEIERKADDSRIQLTALRTNITSLRTSLVSALSSIFPIELFSSPDLLYTVLDVPLPIPLNSNDPAPPLSMDNHKEVTEESVATALGFVAQVIQILAAYLGENLVYPVTCIGSRSLIRDGISMMVGPRMFPLYSKGVDTYRFEYGVFLLNKNIEILMSERDLRALDIRHTLPNLKNLLLTLTYNSPVYQVPRGHSSPVSSISGLETPSREPSPTNDDIQTPKASYSTTLHVSSRITPTASGATTPTAPSLSDSKAKSFLGFAPLDFIRSRYPSSIHTPEKAHAKPTTNETESDHGGSSDTDPTSDDGPEDDEEDRKTIHGVVPSEGQTATQTVAVGASKTKET</sequence>
<organism evidence="5 6">
    <name type="scientific">Psilocybe cf. subviscida</name>
    <dbReference type="NCBI Taxonomy" id="2480587"/>
    <lineage>
        <taxon>Eukaryota</taxon>
        <taxon>Fungi</taxon>
        <taxon>Dikarya</taxon>
        <taxon>Basidiomycota</taxon>
        <taxon>Agaricomycotina</taxon>
        <taxon>Agaricomycetes</taxon>
        <taxon>Agaricomycetidae</taxon>
        <taxon>Agaricales</taxon>
        <taxon>Agaricineae</taxon>
        <taxon>Strophariaceae</taxon>
        <taxon>Psilocybe</taxon>
    </lineage>
</organism>
<comment type="similarity">
    <text evidence="1">Belongs to the ATG14 family.</text>
</comment>
<dbReference type="GO" id="GO:0000323">
    <property type="term" value="C:lytic vacuole"/>
    <property type="evidence" value="ECO:0007669"/>
    <property type="project" value="TreeGrafter"/>
</dbReference>
<feature type="compositionally biased region" description="Low complexity" evidence="4">
    <location>
        <begin position="849"/>
        <end position="864"/>
    </location>
</feature>
<dbReference type="GO" id="GO:0000149">
    <property type="term" value="F:SNARE binding"/>
    <property type="evidence" value="ECO:0007669"/>
    <property type="project" value="TreeGrafter"/>
</dbReference>
<feature type="region of interest" description="Disordered" evidence="4">
    <location>
        <begin position="886"/>
        <end position="956"/>
    </location>
</feature>
<evidence type="ECO:0000313" key="6">
    <source>
        <dbReference type="Proteomes" id="UP000567179"/>
    </source>
</evidence>
<gene>
    <name evidence="5" type="ORF">D9619_003097</name>
</gene>
<feature type="compositionally biased region" description="Polar residues" evidence="4">
    <location>
        <begin position="809"/>
        <end position="848"/>
    </location>
</feature>
<feature type="compositionally biased region" description="Acidic residues" evidence="4">
    <location>
        <begin position="915"/>
        <end position="926"/>
    </location>
</feature>
<comment type="caution">
    <text evidence="5">The sequence shown here is derived from an EMBL/GenBank/DDBJ whole genome shotgun (WGS) entry which is preliminary data.</text>
</comment>
<dbReference type="GO" id="GO:0032991">
    <property type="term" value="C:protein-containing complex"/>
    <property type="evidence" value="ECO:0007669"/>
    <property type="project" value="UniProtKB-ARBA"/>
</dbReference>
<proteinExistence type="inferred from homology"/>
<keyword evidence="6" id="KW-1185">Reference proteome</keyword>
<dbReference type="PANTHER" id="PTHR15157">
    <property type="entry name" value="UV RADIATION RESISTANCE-ASSOCIATED GENE PROTEIN"/>
    <property type="match status" value="1"/>
</dbReference>
<dbReference type="Pfam" id="PF10186">
    <property type="entry name" value="ATG14"/>
    <property type="match status" value="1"/>
</dbReference>
<accession>A0A8H5AXG4</accession>
<dbReference type="GO" id="GO:0005768">
    <property type="term" value="C:endosome"/>
    <property type="evidence" value="ECO:0007669"/>
    <property type="project" value="TreeGrafter"/>
</dbReference>
<name>A0A8H5AXG4_9AGAR</name>
<dbReference type="GO" id="GO:0035493">
    <property type="term" value="P:SNARE complex assembly"/>
    <property type="evidence" value="ECO:0007669"/>
    <property type="project" value="TreeGrafter"/>
</dbReference>
<protein>
    <recommendedName>
        <fullName evidence="2">Autophagy-related protein 14</fullName>
    </recommendedName>
</protein>
<feature type="region of interest" description="Disordered" evidence="4">
    <location>
        <begin position="81"/>
        <end position="157"/>
    </location>
</feature>
<feature type="region of interest" description="Disordered" evidence="4">
    <location>
        <begin position="806"/>
        <end position="867"/>
    </location>
</feature>
<dbReference type="AlphaFoldDB" id="A0A8H5AXG4"/>
<reference evidence="5 6" key="1">
    <citation type="journal article" date="2020" name="ISME J.">
        <title>Uncovering the hidden diversity of litter-decomposition mechanisms in mushroom-forming fungi.</title>
        <authorList>
            <person name="Floudas D."/>
            <person name="Bentzer J."/>
            <person name="Ahren D."/>
            <person name="Johansson T."/>
            <person name="Persson P."/>
            <person name="Tunlid A."/>
        </authorList>
    </citation>
    <scope>NUCLEOTIDE SEQUENCE [LARGE SCALE GENOMIC DNA]</scope>
    <source>
        <strain evidence="5 6">CBS 101986</strain>
    </source>
</reference>
<feature type="compositionally biased region" description="Low complexity" evidence="4">
    <location>
        <begin position="255"/>
        <end position="267"/>
    </location>
</feature>
<dbReference type="InterPro" id="IPR018791">
    <property type="entry name" value="UV_resistance/autophagy_Atg14"/>
</dbReference>